<feature type="binding site" evidence="5">
    <location>
        <begin position="200"/>
        <end position="205"/>
    </location>
    <ligand>
        <name>ATP</name>
        <dbReference type="ChEBI" id="CHEBI:30616"/>
    </ligand>
</feature>
<dbReference type="Proteomes" id="UP000595224">
    <property type="component" value="Chromosome"/>
</dbReference>
<dbReference type="Gene3D" id="3.30.590.10">
    <property type="entry name" value="Glutamine synthetase/guanido kinase, catalytic domain"/>
    <property type="match status" value="1"/>
</dbReference>
<keyword evidence="2 5" id="KW-0547">Nucleotide-binding</keyword>
<evidence type="ECO:0000313" key="7">
    <source>
        <dbReference type="EMBL" id="QQA01905.1"/>
    </source>
</evidence>
<name>A0A7T3RF33_9SPIR</name>
<evidence type="ECO:0000256" key="3">
    <source>
        <dbReference type="ARBA" id="ARBA00022777"/>
    </source>
</evidence>
<dbReference type="PANTHER" id="PTHR11547">
    <property type="entry name" value="ARGININE OR CREATINE KINASE"/>
    <property type="match status" value="1"/>
</dbReference>
<dbReference type="InterPro" id="IPR022414">
    <property type="entry name" value="ATP-guanido_PTrfase_cat"/>
</dbReference>
<accession>A0A7T3RF33</accession>
<evidence type="ECO:0000256" key="2">
    <source>
        <dbReference type="ARBA" id="ARBA00022741"/>
    </source>
</evidence>
<dbReference type="AlphaFoldDB" id="A0A7T3RF33"/>
<keyword evidence="1 5" id="KW-0808">Transferase</keyword>
<evidence type="ECO:0000256" key="1">
    <source>
        <dbReference type="ARBA" id="ARBA00022679"/>
    </source>
</evidence>
<evidence type="ECO:0000259" key="6">
    <source>
        <dbReference type="PROSITE" id="PS51510"/>
    </source>
</evidence>
<dbReference type="PANTHER" id="PTHR11547:SF38">
    <property type="entry name" value="ARGININE KINASE 1-RELATED"/>
    <property type="match status" value="1"/>
</dbReference>
<feature type="binding site" evidence="5">
    <location>
        <begin position="169"/>
        <end position="173"/>
    </location>
    <ligand>
        <name>ATP</name>
        <dbReference type="ChEBI" id="CHEBI:30616"/>
    </ligand>
</feature>
<dbReference type="GO" id="GO:0005524">
    <property type="term" value="F:ATP binding"/>
    <property type="evidence" value="ECO:0007669"/>
    <property type="project" value="UniProtKB-UniRule"/>
</dbReference>
<feature type="binding site" evidence="5">
    <location>
        <begin position="24"/>
        <end position="28"/>
    </location>
    <ligand>
        <name>ATP</name>
        <dbReference type="ChEBI" id="CHEBI:30616"/>
    </ligand>
</feature>
<keyword evidence="8" id="KW-1185">Reference proteome</keyword>
<proteinExistence type="inferred from homology"/>
<dbReference type="KEGG" id="tper:IWA51_04725"/>
<sequence length="374" mass="41328">MGSSPEITDTWYARPGSEQDVVVSTAVELHRNLANFPFPERLDDSDGARVMSIVFDAFNRLEDSERYQTVAANLLDSNAFRIMRERNILPSDEYRNAGIILRSDGKVSCTVNCGDHVRIASFFSGMDFDRPLVITGKLDSDIQHFVQFAASYDFGYLTSSIADCGSGMRLSFSAHLPSLCMLGRIRSLSEEVAAAGFSMSAEYASGGAGVLSGRNFDGAALGGYYRISSTNCISGTEFDQVASIIALCKKVIDAERAAREECRRTVPSSVQNYMYRAASIARSSVFVTLREAIEITGGVKWALDMGFLSGINETDLHSLLYRIQEGHLRYVLDNGKFKFEDDVSGSEDKKIERLRALILQEAFENLQIQHNSAR</sequence>
<dbReference type="InterPro" id="IPR000749">
    <property type="entry name" value="ATP-guanido_PTrfase"/>
</dbReference>
<evidence type="ECO:0000256" key="5">
    <source>
        <dbReference type="PROSITE-ProRule" id="PRU00843"/>
    </source>
</evidence>
<keyword evidence="3 5" id="KW-0418">Kinase</keyword>
<protein>
    <recommendedName>
        <fullName evidence="6">Phosphagen kinase C-terminal domain-containing protein</fullName>
    </recommendedName>
</protein>
<dbReference type="GO" id="GO:0005615">
    <property type="term" value="C:extracellular space"/>
    <property type="evidence" value="ECO:0007669"/>
    <property type="project" value="TreeGrafter"/>
</dbReference>
<dbReference type="GO" id="GO:0046314">
    <property type="term" value="P:phosphocreatine biosynthetic process"/>
    <property type="evidence" value="ECO:0007669"/>
    <property type="project" value="InterPro"/>
</dbReference>
<dbReference type="RefSeq" id="WP_198443417.1">
    <property type="nucleotide sequence ID" value="NZ_CBCSHE010000004.1"/>
</dbReference>
<reference evidence="7 8" key="1">
    <citation type="submission" date="2020-11" db="EMBL/GenBank/DDBJ databases">
        <title>Treponema Peruensis nv. sp., first commensal Treponema isolated from human feces.</title>
        <authorList>
            <person name="Belkhou C."/>
            <person name="Raes J."/>
        </authorList>
    </citation>
    <scope>NUCLEOTIDE SEQUENCE [LARGE SCALE GENOMIC DNA]</scope>
    <source>
        <strain evidence="7 8">RCC2812</strain>
    </source>
</reference>
<feature type="binding site" evidence="5">
    <location>
        <position position="118"/>
    </location>
    <ligand>
        <name>ATP</name>
        <dbReference type="ChEBI" id="CHEBI:30616"/>
    </ligand>
</feature>
<dbReference type="Pfam" id="PF00217">
    <property type="entry name" value="ATP-gua_Ptrans"/>
    <property type="match status" value="1"/>
</dbReference>
<comment type="similarity">
    <text evidence="5">Belongs to the ATP:guanido phosphotransferase family.</text>
</comment>
<organism evidence="7 8">
    <name type="scientific">Treponema peruense</name>
    <dbReference type="NCBI Taxonomy" id="2787628"/>
    <lineage>
        <taxon>Bacteria</taxon>
        <taxon>Pseudomonadati</taxon>
        <taxon>Spirochaetota</taxon>
        <taxon>Spirochaetia</taxon>
        <taxon>Spirochaetales</taxon>
        <taxon>Treponemataceae</taxon>
        <taxon>Treponema</taxon>
    </lineage>
</organism>
<dbReference type="PROSITE" id="PS51510">
    <property type="entry name" value="PHOSPHAGEN_KINASE_C"/>
    <property type="match status" value="1"/>
</dbReference>
<dbReference type="GO" id="GO:0004111">
    <property type="term" value="F:creatine kinase activity"/>
    <property type="evidence" value="ECO:0007669"/>
    <property type="project" value="InterPro"/>
</dbReference>
<gene>
    <name evidence="7" type="ORF">IWA51_04725</name>
</gene>
<keyword evidence="4 5" id="KW-0067">ATP-binding</keyword>
<evidence type="ECO:0000313" key="8">
    <source>
        <dbReference type="Proteomes" id="UP000595224"/>
    </source>
</evidence>
<evidence type="ECO:0000256" key="4">
    <source>
        <dbReference type="ARBA" id="ARBA00022840"/>
    </source>
</evidence>
<feature type="domain" description="Phosphagen kinase C-terminal" evidence="6">
    <location>
        <begin position="21"/>
        <end position="258"/>
    </location>
</feature>
<dbReference type="InterPro" id="IPR014746">
    <property type="entry name" value="Gln_synth/guanido_kin_cat_dom"/>
</dbReference>
<dbReference type="SUPFAM" id="SSF55931">
    <property type="entry name" value="Glutamine synthetase/guanido kinase"/>
    <property type="match status" value="1"/>
</dbReference>
<dbReference type="EMBL" id="CP064936">
    <property type="protein sequence ID" value="QQA01905.1"/>
    <property type="molecule type" value="Genomic_DNA"/>
</dbReference>
<comment type="caution">
    <text evidence="5">Lacks conserved residue(s) required for the propagation of feature annotation.</text>
</comment>